<dbReference type="CDD" id="cd12156">
    <property type="entry name" value="HPPR"/>
    <property type="match status" value="1"/>
</dbReference>
<keyword evidence="1" id="KW-0521">NADP</keyword>
<sequence>MTSRPRLLLTGRPPDDVHATLERTFRTVDLQDDAALQREAAQIEAVAVFAKRPVDEALMARLPQLRIIANFGVGYDVVDAHAAAKRGVVVTNTPNVLDDEVADTAVGLLIATVREFGAAERHLRAGRWASEGPFRLTSSLRGRTIGLVGMGRIGQAIARRLEGFALPVVYHSRRPNPAVAYPHHRDLTAMAAEVDTLIVIVPGGAATRNLVDAGVLAALGRDGVVINMARGTVIDEEALVAALRDGVIRAAGLDVYAHEPQVPAELIALENAVLLPHVGSASVATRRAMADLVVANLEAYAAGEPPLSPVEETPFRGWPAG</sequence>
<dbReference type="Pfam" id="PF02826">
    <property type="entry name" value="2-Hacid_dh_C"/>
    <property type="match status" value="1"/>
</dbReference>
<keyword evidence="2 4" id="KW-0560">Oxidoreductase</keyword>
<dbReference type="AlphaFoldDB" id="A0A9W6JKS0"/>
<evidence type="ECO:0000313" key="7">
    <source>
        <dbReference type="EMBL" id="GLK78216.1"/>
    </source>
</evidence>
<protein>
    <submittedName>
        <fullName evidence="7">Glycerate dehydrogenase</fullName>
    </submittedName>
</protein>
<dbReference type="InterPro" id="IPR006140">
    <property type="entry name" value="D-isomer_DH_NAD-bd"/>
</dbReference>
<dbReference type="GO" id="GO:0016618">
    <property type="term" value="F:hydroxypyruvate reductase [NAD(P)H] activity"/>
    <property type="evidence" value="ECO:0007669"/>
    <property type="project" value="TreeGrafter"/>
</dbReference>
<dbReference type="SUPFAM" id="SSF52283">
    <property type="entry name" value="Formate/glycerate dehydrogenase catalytic domain-like"/>
    <property type="match status" value="1"/>
</dbReference>
<feature type="domain" description="D-isomer specific 2-hydroxyacid dehydrogenase NAD-binding" evidence="6">
    <location>
        <begin position="106"/>
        <end position="279"/>
    </location>
</feature>
<dbReference type="PANTHER" id="PTHR10996">
    <property type="entry name" value="2-HYDROXYACID DEHYDROGENASE-RELATED"/>
    <property type="match status" value="1"/>
</dbReference>
<name>A0A9W6JKS0_9HYPH</name>
<dbReference type="InterPro" id="IPR050223">
    <property type="entry name" value="D-isomer_2-hydroxyacid_DH"/>
</dbReference>
<evidence type="ECO:0000259" key="6">
    <source>
        <dbReference type="Pfam" id="PF02826"/>
    </source>
</evidence>
<evidence type="ECO:0000256" key="4">
    <source>
        <dbReference type="RuleBase" id="RU003719"/>
    </source>
</evidence>
<dbReference type="Proteomes" id="UP001143364">
    <property type="component" value="Unassembled WGS sequence"/>
</dbReference>
<dbReference type="RefSeq" id="WP_271206020.1">
    <property type="nucleotide sequence ID" value="NZ_BSFK01000016.1"/>
</dbReference>
<dbReference type="Gene3D" id="3.40.50.720">
    <property type="entry name" value="NAD(P)-binding Rossmann-like Domain"/>
    <property type="match status" value="2"/>
</dbReference>
<evidence type="ECO:0000256" key="1">
    <source>
        <dbReference type="ARBA" id="ARBA00022857"/>
    </source>
</evidence>
<feature type="domain" description="D-isomer specific 2-hydroxyacid dehydrogenase catalytic" evidence="5">
    <location>
        <begin position="17"/>
        <end position="310"/>
    </location>
</feature>
<comment type="caution">
    <text evidence="7">The sequence shown here is derived from an EMBL/GenBank/DDBJ whole genome shotgun (WGS) entry which is preliminary data.</text>
</comment>
<dbReference type="SUPFAM" id="SSF51735">
    <property type="entry name" value="NAD(P)-binding Rossmann-fold domains"/>
    <property type="match status" value="1"/>
</dbReference>
<evidence type="ECO:0000256" key="3">
    <source>
        <dbReference type="ARBA" id="ARBA00023027"/>
    </source>
</evidence>
<reference evidence="7" key="2">
    <citation type="submission" date="2023-01" db="EMBL/GenBank/DDBJ databases">
        <authorList>
            <person name="Sun Q."/>
            <person name="Evtushenko L."/>
        </authorList>
    </citation>
    <scope>NUCLEOTIDE SEQUENCE</scope>
    <source>
        <strain evidence="7">VKM B-2555</strain>
    </source>
</reference>
<dbReference type="InterPro" id="IPR036291">
    <property type="entry name" value="NAD(P)-bd_dom_sf"/>
</dbReference>
<evidence type="ECO:0000259" key="5">
    <source>
        <dbReference type="Pfam" id="PF00389"/>
    </source>
</evidence>
<dbReference type="Pfam" id="PF00389">
    <property type="entry name" value="2-Hacid_dh"/>
    <property type="match status" value="1"/>
</dbReference>
<gene>
    <name evidence="7" type="ORF">GCM10008171_34700</name>
</gene>
<organism evidence="7 8">
    <name type="scientific">Methylopila jiangsuensis</name>
    <dbReference type="NCBI Taxonomy" id="586230"/>
    <lineage>
        <taxon>Bacteria</taxon>
        <taxon>Pseudomonadati</taxon>
        <taxon>Pseudomonadota</taxon>
        <taxon>Alphaproteobacteria</taxon>
        <taxon>Hyphomicrobiales</taxon>
        <taxon>Methylopilaceae</taxon>
        <taxon>Methylopila</taxon>
    </lineage>
</organism>
<dbReference type="InterPro" id="IPR006139">
    <property type="entry name" value="D-isomer_2_OHA_DH_cat_dom"/>
</dbReference>
<dbReference type="EMBL" id="BSFK01000016">
    <property type="protein sequence ID" value="GLK78216.1"/>
    <property type="molecule type" value="Genomic_DNA"/>
</dbReference>
<dbReference type="GO" id="GO:0051287">
    <property type="term" value="F:NAD binding"/>
    <property type="evidence" value="ECO:0007669"/>
    <property type="project" value="InterPro"/>
</dbReference>
<evidence type="ECO:0000313" key="8">
    <source>
        <dbReference type="Proteomes" id="UP001143364"/>
    </source>
</evidence>
<accession>A0A9W6JKS0</accession>
<evidence type="ECO:0000256" key="2">
    <source>
        <dbReference type="ARBA" id="ARBA00023002"/>
    </source>
</evidence>
<dbReference type="FunFam" id="3.40.50.720:FF:000213">
    <property type="entry name" value="Putative 2-hydroxyacid dehydrogenase"/>
    <property type="match status" value="1"/>
</dbReference>
<keyword evidence="3" id="KW-0520">NAD</keyword>
<comment type="similarity">
    <text evidence="4">Belongs to the D-isomer specific 2-hydroxyacid dehydrogenase family.</text>
</comment>
<dbReference type="GO" id="GO:0030267">
    <property type="term" value="F:glyoxylate reductase (NADPH) activity"/>
    <property type="evidence" value="ECO:0007669"/>
    <property type="project" value="TreeGrafter"/>
</dbReference>
<keyword evidence="8" id="KW-1185">Reference proteome</keyword>
<proteinExistence type="inferred from homology"/>
<reference evidence="7" key="1">
    <citation type="journal article" date="2014" name="Int. J. Syst. Evol. Microbiol.">
        <title>Complete genome sequence of Corynebacterium casei LMG S-19264T (=DSM 44701T), isolated from a smear-ripened cheese.</title>
        <authorList>
            <consortium name="US DOE Joint Genome Institute (JGI-PGF)"/>
            <person name="Walter F."/>
            <person name="Albersmeier A."/>
            <person name="Kalinowski J."/>
            <person name="Ruckert C."/>
        </authorList>
    </citation>
    <scope>NUCLEOTIDE SEQUENCE</scope>
    <source>
        <strain evidence="7">VKM B-2555</strain>
    </source>
</reference>
<dbReference type="PANTHER" id="PTHR10996:SF178">
    <property type="entry name" value="2-HYDROXYACID DEHYDROGENASE YGL185C-RELATED"/>
    <property type="match status" value="1"/>
</dbReference>
<dbReference type="GO" id="GO:0005829">
    <property type="term" value="C:cytosol"/>
    <property type="evidence" value="ECO:0007669"/>
    <property type="project" value="TreeGrafter"/>
</dbReference>